<dbReference type="InterPro" id="IPR029044">
    <property type="entry name" value="Nucleotide-diphossugar_trans"/>
</dbReference>
<dbReference type="PANTHER" id="PTHR22916:SF67">
    <property type="entry name" value="COLANIC ACID BIOSYNTHESIS GLYCOSYL TRANSFERASE WCAE-RELATED"/>
    <property type="match status" value="1"/>
</dbReference>
<dbReference type="Gene3D" id="3.90.550.10">
    <property type="entry name" value="Spore Coat Polysaccharide Biosynthesis Protein SpsA, Chain A"/>
    <property type="match status" value="1"/>
</dbReference>
<organism evidence="4 5">
    <name type="scientific">Leptospira ilyithenensis</name>
    <dbReference type="NCBI Taxonomy" id="2484901"/>
    <lineage>
        <taxon>Bacteria</taxon>
        <taxon>Pseudomonadati</taxon>
        <taxon>Spirochaetota</taxon>
        <taxon>Spirochaetia</taxon>
        <taxon>Leptospirales</taxon>
        <taxon>Leptospiraceae</taxon>
        <taxon>Leptospira</taxon>
    </lineage>
</organism>
<dbReference type="Pfam" id="PF00535">
    <property type="entry name" value="Glycos_transf_2"/>
    <property type="match status" value="1"/>
</dbReference>
<dbReference type="AlphaFoldDB" id="A0A4R9LME3"/>
<evidence type="ECO:0000313" key="4">
    <source>
        <dbReference type="EMBL" id="TGN08033.1"/>
    </source>
</evidence>
<name>A0A4R9LME3_9LEPT</name>
<dbReference type="Proteomes" id="UP000298264">
    <property type="component" value="Unassembled WGS sequence"/>
</dbReference>
<dbReference type="PANTHER" id="PTHR22916">
    <property type="entry name" value="GLYCOSYLTRANSFERASE"/>
    <property type="match status" value="1"/>
</dbReference>
<evidence type="ECO:0000313" key="5">
    <source>
        <dbReference type="Proteomes" id="UP000298264"/>
    </source>
</evidence>
<evidence type="ECO:0000259" key="3">
    <source>
        <dbReference type="Pfam" id="PF13439"/>
    </source>
</evidence>
<dbReference type="OrthoDB" id="9768685at2"/>
<dbReference type="Pfam" id="PF00534">
    <property type="entry name" value="Glycos_transf_1"/>
    <property type="match status" value="1"/>
</dbReference>
<dbReference type="InterPro" id="IPR028098">
    <property type="entry name" value="Glyco_trans_4-like_N"/>
</dbReference>
<proteinExistence type="predicted"/>
<protein>
    <submittedName>
        <fullName evidence="4">Glycosyltransferase</fullName>
    </submittedName>
</protein>
<dbReference type="CDD" id="cd06433">
    <property type="entry name" value="GT_2_WfgS_like"/>
    <property type="match status" value="1"/>
</dbReference>
<dbReference type="Gene3D" id="3.40.50.2000">
    <property type="entry name" value="Glycogen Phosphorylase B"/>
    <property type="match status" value="2"/>
</dbReference>
<comment type="caution">
    <text evidence="4">The sequence shown here is derived from an EMBL/GenBank/DDBJ whole genome shotgun (WGS) entry which is preliminary data.</text>
</comment>
<evidence type="ECO:0000259" key="1">
    <source>
        <dbReference type="Pfam" id="PF00534"/>
    </source>
</evidence>
<dbReference type="EMBL" id="RQHV01000061">
    <property type="protein sequence ID" value="TGN08033.1"/>
    <property type="molecule type" value="Genomic_DNA"/>
</dbReference>
<evidence type="ECO:0000259" key="2">
    <source>
        <dbReference type="Pfam" id="PF00535"/>
    </source>
</evidence>
<keyword evidence="4" id="KW-0808">Transferase</keyword>
<dbReference type="SUPFAM" id="SSF53448">
    <property type="entry name" value="Nucleotide-diphospho-sugar transferases"/>
    <property type="match status" value="1"/>
</dbReference>
<feature type="domain" description="Glycosyltransferase 2-like" evidence="2">
    <location>
        <begin position="56"/>
        <end position="180"/>
    </location>
</feature>
<dbReference type="SUPFAM" id="SSF53756">
    <property type="entry name" value="UDP-Glycosyltransferase/glycogen phosphorylase"/>
    <property type="match status" value="1"/>
</dbReference>
<keyword evidence="5" id="KW-1185">Reference proteome</keyword>
<feature type="domain" description="Glycosyltransferase subfamily 4-like N-terminal" evidence="3">
    <location>
        <begin position="351"/>
        <end position="543"/>
    </location>
</feature>
<dbReference type="Pfam" id="PF13439">
    <property type="entry name" value="Glyco_transf_4"/>
    <property type="match status" value="1"/>
</dbReference>
<sequence length="743" mass="85951">MEGFEFLGSVSGNTGIIGFRSQTKWIFQYKPFPFSLVNISSYFSKNQKLVVMPLFSIISVSFNNKEGLKKTLKSLERQRCRDFEVIIVDGGSSDGTGDFVNGVMAPYIKFISEKDDGIYDAQNKGIRLSSGDYLLFLNAGDSFENDHVLQRIKDSSKSEDILYGNILMIDRAKNRIDVKYPDHISYEYWYREKYLCHQAVFFHKRIFENYGLYDLKYRFAADFDLLQRVWFRPGITKKHVDTVVVIYDLEGVSAKKENEIIIINEYKTIQKKYHPFLLYLFYSSLYDPKVSFSVRFYFNRMLYLITKPFVVFVYILKRILIRNDKKLYESLSIDKNIKPFILHLSTSDNSGGAAKAAFNIHKGLIRKGQNSLMLVSKRDSDEETVVLAKESSGFGFLIDSIVHFIRNRKYKKAVFKKEVMHSFQNYSFLDIKLILDVLKPDIVHLHWIGNNFIGIEALSEIKVPIVWTMHDMWPFLGAEHVCFDEAYKTGYAKDNVNFSVWERKRKVYSSLKIFPVGVSRWIAGIARESLLFSEFPVNVVPNILRTEIFSPRDSAASRDILRLPSEKSLLLFGSDYRDGNKGYYIIEELIKKYEEERNENISFVVFGSAPIELKTKYVDIIHLGYLKSAEDLAVMYSSVDITLVPSKIESFCLTAAESISCGTPVVSFDTSGLKDIVMNGVSGYRSLCFDKDDFKKNVDNVLLEQKSAKYKREELYQWIKNHFAEEKVVSDYIELYSSILSKR</sequence>
<dbReference type="InterPro" id="IPR001173">
    <property type="entry name" value="Glyco_trans_2-like"/>
</dbReference>
<dbReference type="GO" id="GO:0016758">
    <property type="term" value="F:hexosyltransferase activity"/>
    <property type="evidence" value="ECO:0007669"/>
    <property type="project" value="UniProtKB-ARBA"/>
</dbReference>
<gene>
    <name evidence="4" type="ORF">EHS11_13940</name>
</gene>
<reference evidence="4" key="1">
    <citation type="journal article" date="2019" name="PLoS Negl. Trop. Dis.">
        <title>Revisiting the worldwide diversity of Leptospira species in the environment.</title>
        <authorList>
            <person name="Vincent A.T."/>
            <person name="Schiettekatte O."/>
            <person name="Bourhy P."/>
            <person name="Veyrier F.J."/>
            <person name="Picardeau M."/>
        </authorList>
    </citation>
    <scope>NUCLEOTIDE SEQUENCE [LARGE SCALE GENOMIC DNA]</scope>
    <source>
        <strain evidence="4">201400974</strain>
    </source>
</reference>
<accession>A0A4R9LME3</accession>
<dbReference type="InterPro" id="IPR001296">
    <property type="entry name" value="Glyco_trans_1"/>
</dbReference>
<feature type="domain" description="Glycosyl transferase family 1" evidence="1">
    <location>
        <begin position="558"/>
        <end position="713"/>
    </location>
</feature>